<dbReference type="GO" id="GO:0005524">
    <property type="term" value="F:ATP binding"/>
    <property type="evidence" value="ECO:0007669"/>
    <property type="project" value="InterPro"/>
</dbReference>
<name>A0A182W225_9DIPT</name>
<dbReference type="Proteomes" id="UP000075920">
    <property type="component" value="Unassembled WGS sequence"/>
</dbReference>
<dbReference type="EnsemblMetazoa" id="AMIN004385-RA">
    <property type="protein sequence ID" value="AMIN004385-PA"/>
    <property type="gene ID" value="AMIN004385"/>
</dbReference>
<evidence type="ECO:0000313" key="2">
    <source>
        <dbReference type="EnsemblMetazoa" id="AMIN004385-PA"/>
    </source>
</evidence>
<reference evidence="3" key="1">
    <citation type="submission" date="2013-03" db="EMBL/GenBank/DDBJ databases">
        <title>The Genome Sequence of Anopheles minimus MINIMUS1.</title>
        <authorList>
            <consortium name="The Broad Institute Genomics Platform"/>
            <person name="Neafsey D.E."/>
            <person name="Walton C."/>
            <person name="Walker B."/>
            <person name="Young S.K."/>
            <person name="Zeng Q."/>
            <person name="Gargeya S."/>
            <person name="Fitzgerald M."/>
            <person name="Haas B."/>
            <person name="Abouelleil A."/>
            <person name="Allen A.W."/>
            <person name="Alvarado L."/>
            <person name="Arachchi H.M."/>
            <person name="Berlin A.M."/>
            <person name="Chapman S.B."/>
            <person name="Gainer-Dewar J."/>
            <person name="Goldberg J."/>
            <person name="Griggs A."/>
            <person name="Gujja S."/>
            <person name="Hansen M."/>
            <person name="Howarth C."/>
            <person name="Imamovic A."/>
            <person name="Ireland A."/>
            <person name="Larimer J."/>
            <person name="McCowan C."/>
            <person name="Murphy C."/>
            <person name="Pearson M."/>
            <person name="Poon T.W."/>
            <person name="Priest M."/>
            <person name="Roberts A."/>
            <person name="Saif S."/>
            <person name="Shea T."/>
            <person name="Sisk P."/>
            <person name="Sykes S."/>
            <person name="Wortman J."/>
            <person name="Nusbaum C."/>
            <person name="Birren B."/>
        </authorList>
    </citation>
    <scope>NUCLEOTIDE SEQUENCE [LARGE SCALE GENOMIC DNA]</scope>
    <source>
        <strain evidence="3">MINIMUS1</strain>
    </source>
</reference>
<feature type="domain" description="SNF2 N-terminal" evidence="1">
    <location>
        <begin position="9"/>
        <end position="77"/>
    </location>
</feature>
<accession>A0A182W225</accession>
<protein>
    <recommendedName>
        <fullName evidence="1">SNF2 N-terminal domain-containing protein</fullName>
    </recommendedName>
</protein>
<evidence type="ECO:0000313" key="3">
    <source>
        <dbReference type="Proteomes" id="UP000075920"/>
    </source>
</evidence>
<sequence length="84" mass="9892">MHVRSSYIRRAWKRWIDNKTAGGAMRLNTIMQSIMLRRTKKELQERGALTSLPSKTIETIEVELEKDDMNVYQKVLIYSKHLIA</sequence>
<dbReference type="InterPro" id="IPR000330">
    <property type="entry name" value="SNF2_N"/>
</dbReference>
<evidence type="ECO:0000259" key="1">
    <source>
        <dbReference type="Pfam" id="PF00176"/>
    </source>
</evidence>
<dbReference type="VEuPathDB" id="VectorBase:AMIN004385"/>
<dbReference type="STRING" id="112268.A0A182W225"/>
<proteinExistence type="predicted"/>
<dbReference type="AlphaFoldDB" id="A0A182W225"/>
<keyword evidence="3" id="KW-1185">Reference proteome</keyword>
<organism evidence="2 3">
    <name type="scientific">Anopheles minimus</name>
    <dbReference type="NCBI Taxonomy" id="112268"/>
    <lineage>
        <taxon>Eukaryota</taxon>
        <taxon>Metazoa</taxon>
        <taxon>Ecdysozoa</taxon>
        <taxon>Arthropoda</taxon>
        <taxon>Hexapoda</taxon>
        <taxon>Insecta</taxon>
        <taxon>Pterygota</taxon>
        <taxon>Neoptera</taxon>
        <taxon>Endopterygota</taxon>
        <taxon>Diptera</taxon>
        <taxon>Nematocera</taxon>
        <taxon>Culicoidea</taxon>
        <taxon>Culicidae</taxon>
        <taxon>Anophelinae</taxon>
        <taxon>Anopheles</taxon>
    </lineage>
</organism>
<reference evidence="2" key="2">
    <citation type="submission" date="2020-05" db="UniProtKB">
        <authorList>
            <consortium name="EnsemblMetazoa"/>
        </authorList>
    </citation>
    <scope>IDENTIFICATION</scope>
    <source>
        <strain evidence="2">MINIMUS1</strain>
    </source>
</reference>
<dbReference type="Pfam" id="PF00176">
    <property type="entry name" value="SNF2-rel_dom"/>
    <property type="match status" value="1"/>
</dbReference>